<dbReference type="Proteomes" id="UP000700059">
    <property type="component" value="Unassembled WGS sequence"/>
</dbReference>
<evidence type="ECO:0000313" key="2">
    <source>
        <dbReference type="Proteomes" id="UP000700059"/>
    </source>
</evidence>
<proteinExistence type="predicted"/>
<keyword evidence="2" id="KW-1185">Reference proteome</keyword>
<reference evidence="1 2" key="1">
    <citation type="submission" date="2021-08" db="EMBL/GenBank/DDBJ databases">
        <title>Helicobacter spp. isolated from feces of Anatolian Ground Squirrel (Spermophilus xanthoprymnus) in Turkey.</title>
        <authorList>
            <person name="Aydin F."/>
            <person name="Abay S."/>
            <person name="Kayman T."/>
            <person name="Karakaya E."/>
            <person name="Saticioglu I.B."/>
        </authorList>
    </citation>
    <scope>NUCLEOTIDE SEQUENCE [LARGE SCALE GENOMIC DNA]</scope>
    <source>
        <strain evidence="1 2">Faydin-H70</strain>
    </source>
</reference>
<protein>
    <submittedName>
        <fullName evidence="1">Class I SAM-dependent methyltransferase</fullName>
    </submittedName>
</protein>
<evidence type="ECO:0000313" key="1">
    <source>
        <dbReference type="EMBL" id="MBX7491565.1"/>
    </source>
</evidence>
<dbReference type="InterPro" id="IPR029063">
    <property type="entry name" value="SAM-dependent_MTases_sf"/>
</dbReference>
<dbReference type="RefSeq" id="WP_221561857.1">
    <property type="nucleotide sequence ID" value="NZ_JAIGYQ010000023.1"/>
</dbReference>
<keyword evidence="1" id="KW-0808">Transferase</keyword>
<dbReference type="Gene3D" id="3.40.50.150">
    <property type="entry name" value="Vaccinia Virus protein VP39"/>
    <property type="match status" value="1"/>
</dbReference>
<organism evidence="1 2">
    <name type="scientific">Helicobacter turcicus</name>
    <dbReference type="NCBI Taxonomy" id="2867412"/>
    <lineage>
        <taxon>Bacteria</taxon>
        <taxon>Pseudomonadati</taxon>
        <taxon>Campylobacterota</taxon>
        <taxon>Epsilonproteobacteria</taxon>
        <taxon>Campylobacterales</taxon>
        <taxon>Helicobacteraceae</taxon>
        <taxon>Helicobacter</taxon>
    </lineage>
</organism>
<dbReference type="EMBL" id="JAIGYQ010000023">
    <property type="protein sequence ID" value="MBX7491565.1"/>
    <property type="molecule type" value="Genomic_DNA"/>
</dbReference>
<sequence length="335" mass="38088">MLEKYGKAFDNKAILRTPQWLKMQSKNAKQKAKKFAKEEKESLKACPICESEEVVEFAKIYAFIYKECQNCQNLFLSNPLKDLKKLYTNDGKESAFECYLSDALFTKRLEHIAKPKVGFIDEIAKNCENKLWLDIGSGGGENLYAAKALGYEVVGYESDLKLLQFSNEKLKGDYVKQGFLDIQNCDKSLLETIKNAGIITFFNVLEHLSNPKQVLEFFAQNMQKNALLVIEVPRHPSLSSYVNALASDKVYRHLIPPFHLNIFSEKALKILGGGGQLKVVGKWAFGQGFMDLLHSFKDFDKNKALYEKLSQLSNPIQKILDANDLADFLILVFQK</sequence>
<dbReference type="GO" id="GO:0008168">
    <property type="term" value="F:methyltransferase activity"/>
    <property type="evidence" value="ECO:0007669"/>
    <property type="project" value="UniProtKB-KW"/>
</dbReference>
<gene>
    <name evidence="1" type="ORF">K4G57_08880</name>
</gene>
<name>A0ABS7JQB6_9HELI</name>
<accession>A0ABS7JQB6</accession>
<comment type="caution">
    <text evidence="1">The sequence shown here is derived from an EMBL/GenBank/DDBJ whole genome shotgun (WGS) entry which is preliminary data.</text>
</comment>
<dbReference type="SUPFAM" id="SSF53335">
    <property type="entry name" value="S-adenosyl-L-methionine-dependent methyltransferases"/>
    <property type="match status" value="1"/>
</dbReference>
<dbReference type="Pfam" id="PF13489">
    <property type="entry name" value="Methyltransf_23"/>
    <property type="match status" value="1"/>
</dbReference>
<keyword evidence="1" id="KW-0489">Methyltransferase</keyword>
<dbReference type="GO" id="GO:0032259">
    <property type="term" value="P:methylation"/>
    <property type="evidence" value="ECO:0007669"/>
    <property type="project" value="UniProtKB-KW"/>
</dbReference>